<evidence type="ECO:0000256" key="3">
    <source>
        <dbReference type="ARBA" id="ARBA00022833"/>
    </source>
</evidence>
<evidence type="ECO:0000256" key="1">
    <source>
        <dbReference type="ARBA" id="ARBA00022723"/>
    </source>
</evidence>
<dbReference type="STRING" id="246409.I1CQ78"/>
<evidence type="ECO:0000313" key="8">
    <source>
        <dbReference type="Proteomes" id="UP000009138"/>
    </source>
</evidence>
<protein>
    <recommendedName>
        <fullName evidence="6">MYND-type domain-containing protein</fullName>
    </recommendedName>
</protein>
<name>I1CQ78_RHIO9</name>
<reference evidence="7 8" key="1">
    <citation type="journal article" date="2009" name="PLoS Genet.">
        <title>Genomic analysis of the basal lineage fungus Rhizopus oryzae reveals a whole-genome duplication.</title>
        <authorList>
            <person name="Ma L.-J."/>
            <person name="Ibrahim A.S."/>
            <person name="Skory C."/>
            <person name="Grabherr M.G."/>
            <person name="Burger G."/>
            <person name="Butler M."/>
            <person name="Elias M."/>
            <person name="Idnurm A."/>
            <person name="Lang B.F."/>
            <person name="Sone T."/>
            <person name="Abe A."/>
            <person name="Calvo S.E."/>
            <person name="Corrochano L.M."/>
            <person name="Engels R."/>
            <person name="Fu J."/>
            <person name="Hansberg W."/>
            <person name="Kim J.-M."/>
            <person name="Kodira C.D."/>
            <person name="Koehrsen M.J."/>
            <person name="Liu B."/>
            <person name="Miranda-Saavedra D."/>
            <person name="O'Leary S."/>
            <person name="Ortiz-Castellanos L."/>
            <person name="Poulter R."/>
            <person name="Rodriguez-Romero J."/>
            <person name="Ruiz-Herrera J."/>
            <person name="Shen Y.-Q."/>
            <person name="Zeng Q."/>
            <person name="Galagan J."/>
            <person name="Birren B.W."/>
            <person name="Cuomo C.A."/>
            <person name="Wickes B.L."/>
        </authorList>
    </citation>
    <scope>NUCLEOTIDE SEQUENCE [LARGE SCALE GENOMIC DNA]</scope>
    <source>
        <strain evidence="8">RA 99-880 / ATCC MYA-4621 / FGSC 9543 / NRRL 43880</strain>
    </source>
</reference>
<feature type="domain" description="MYND-type" evidence="6">
    <location>
        <begin position="396"/>
        <end position="438"/>
    </location>
</feature>
<evidence type="ECO:0000256" key="2">
    <source>
        <dbReference type="ARBA" id="ARBA00022771"/>
    </source>
</evidence>
<dbReference type="InterPro" id="IPR011990">
    <property type="entry name" value="TPR-like_helical_dom_sf"/>
</dbReference>
<dbReference type="AlphaFoldDB" id="I1CQ78"/>
<keyword evidence="3" id="KW-0862">Zinc</keyword>
<dbReference type="PANTHER" id="PTHR11102">
    <property type="entry name" value="SEL-1-LIKE PROTEIN"/>
    <property type="match status" value="1"/>
</dbReference>
<evidence type="ECO:0000256" key="4">
    <source>
        <dbReference type="ARBA" id="ARBA00038101"/>
    </source>
</evidence>
<comment type="similarity">
    <text evidence="4">Belongs to the sel-1 family.</text>
</comment>
<organism evidence="7 8">
    <name type="scientific">Rhizopus delemar (strain RA 99-880 / ATCC MYA-4621 / FGSC 9543 / NRRL 43880)</name>
    <name type="common">Mucormycosis agent</name>
    <name type="synonym">Rhizopus arrhizus var. delemar</name>
    <dbReference type="NCBI Taxonomy" id="246409"/>
    <lineage>
        <taxon>Eukaryota</taxon>
        <taxon>Fungi</taxon>
        <taxon>Fungi incertae sedis</taxon>
        <taxon>Mucoromycota</taxon>
        <taxon>Mucoromycotina</taxon>
        <taxon>Mucoromycetes</taxon>
        <taxon>Mucorales</taxon>
        <taxon>Mucorineae</taxon>
        <taxon>Rhizopodaceae</taxon>
        <taxon>Rhizopus</taxon>
    </lineage>
</organism>
<dbReference type="SUPFAM" id="SSF81901">
    <property type="entry name" value="HCP-like"/>
    <property type="match status" value="1"/>
</dbReference>
<dbReference type="InterPro" id="IPR002893">
    <property type="entry name" value="Znf_MYND"/>
</dbReference>
<dbReference type="Pfam" id="PF01753">
    <property type="entry name" value="zf-MYND"/>
    <property type="match status" value="1"/>
</dbReference>
<accession>I1CQ78</accession>
<dbReference type="PANTHER" id="PTHR11102:SF160">
    <property type="entry name" value="ERAD-ASSOCIATED E3 UBIQUITIN-PROTEIN LIGASE COMPONENT HRD3"/>
    <property type="match status" value="1"/>
</dbReference>
<dbReference type="InterPro" id="IPR006597">
    <property type="entry name" value="Sel1-like"/>
</dbReference>
<dbReference type="EMBL" id="CH476747">
    <property type="protein sequence ID" value="EIE90608.1"/>
    <property type="molecule type" value="Genomic_DNA"/>
</dbReference>
<dbReference type="Pfam" id="PF08238">
    <property type="entry name" value="Sel1"/>
    <property type="match status" value="3"/>
</dbReference>
<dbReference type="Gene3D" id="1.25.40.10">
    <property type="entry name" value="Tetratricopeptide repeat domain"/>
    <property type="match status" value="1"/>
</dbReference>
<evidence type="ECO:0000259" key="6">
    <source>
        <dbReference type="PROSITE" id="PS50865"/>
    </source>
</evidence>
<proteinExistence type="inferred from homology"/>
<dbReference type="RefSeq" id="XP_067526004.1">
    <property type="nucleotide sequence ID" value="XM_067669903.1"/>
</dbReference>
<dbReference type="eggNOG" id="KOG1550">
    <property type="taxonomic scope" value="Eukaryota"/>
</dbReference>
<dbReference type="SUPFAM" id="SSF144232">
    <property type="entry name" value="HIT/MYND zinc finger-like"/>
    <property type="match status" value="1"/>
</dbReference>
<gene>
    <name evidence="7" type="ORF">RO3G_15319</name>
</gene>
<dbReference type="InterPro" id="IPR050767">
    <property type="entry name" value="Sel1_AlgK"/>
</dbReference>
<dbReference type="InParanoid" id="I1CQ78"/>
<keyword evidence="1" id="KW-0479">Metal-binding</keyword>
<dbReference type="GeneID" id="93622284"/>
<dbReference type="PROSITE" id="PS50865">
    <property type="entry name" value="ZF_MYND_2"/>
    <property type="match status" value="1"/>
</dbReference>
<dbReference type="OrthoDB" id="9922773at2759"/>
<dbReference type="SMART" id="SM00671">
    <property type="entry name" value="SEL1"/>
    <property type="match status" value="3"/>
</dbReference>
<dbReference type="VEuPathDB" id="FungiDB:RO3G_15319"/>
<sequence length="444" mass="49965">MEESEHVHEGIVGGEPIEVPAFLGMTEQQSRLLVALYNETDPEFAKQMPTALPIAAQQLANEYEKRNSVGKKLERANMKWSDEYKLFDEIQREAVEKLSTTDMNIDKAADGLKLEEGQDSSVHDLVMGSLLYGGIRREPSGPDDRASMSPVASPNFEGAKHLLERAFDKGYTMAAVQIGSIYMQEEKLAGGQNMNGQDPKVFAYEWYKKAADLLNPMACHKVGYFLEQGIGCEKNLELAIGYYKKAFDEGYPDSAHNLGLIHQGFVNETAAFKDIKKSIEYFERAKQWGYSPSCNALGRMYLLMSKNAELAKEAGNPGSEPEDYVVTGIELMEAIRGDLQAYNYLVRILRAKMAARVALEKENMENFEKLSAEDKEKLIRQLAKEGDNSMHKQCANGECDKKEEEPGSFKRCGRCQRVAYCSRECQKEHWKTGHKIVCKSPDQE</sequence>
<dbReference type="Gene3D" id="6.10.140.2220">
    <property type="match status" value="1"/>
</dbReference>
<keyword evidence="8" id="KW-1185">Reference proteome</keyword>
<evidence type="ECO:0000313" key="7">
    <source>
        <dbReference type="EMBL" id="EIE90608.1"/>
    </source>
</evidence>
<dbReference type="OMA" id="MDKAQNY"/>
<dbReference type="Proteomes" id="UP000009138">
    <property type="component" value="Unassembled WGS sequence"/>
</dbReference>
<evidence type="ECO:0000256" key="5">
    <source>
        <dbReference type="PROSITE-ProRule" id="PRU00134"/>
    </source>
</evidence>
<dbReference type="GO" id="GO:0008270">
    <property type="term" value="F:zinc ion binding"/>
    <property type="evidence" value="ECO:0007669"/>
    <property type="project" value="UniProtKB-KW"/>
</dbReference>
<keyword evidence="2 5" id="KW-0863">Zinc-finger</keyword>